<evidence type="ECO:0000256" key="9">
    <source>
        <dbReference type="ARBA" id="ARBA00044876"/>
    </source>
</evidence>
<evidence type="ECO:0000256" key="1">
    <source>
        <dbReference type="ARBA" id="ARBA00004155"/>
    </source>
</evidence>
<evidence type="ECO:0000256" key="4">
    <source>
        <dbReference type="ARBA" id="ARBA00022448"/>
    </source>
</evidence>
<comment type="catalytic activity">
    <reaction evidence="19">
        <text>L-histidyl-L-alpha-amino acid(out) = L-histidyl-L-alpha-amino acid(in)</text>
        <dbReference type="Rhea" id="RHEA:79379"/>
        <dbReference type="ChEBI" id="CHEBI:229964"/>
    </reaction>
</comment>
<evidence type="ECO:0000256" key="20">
    <source>
        <dbReference type="ARBA" id="ARBA00044919"/>
    </source>
</evidence>
<comment type="catalytic activity">
    <reaction evidence="17">
        <text>L-lysyl-L-lysine(out) = L-lysyl-L-lysine(in)</text>
        <dbReference type="Rhea" id="RHEA:79403"/>
        <dbReference type="ChEBI" id="CHEBI:229956"/>
    </reaction>
</comment>
<dbReference type="InterPro" id="IPR052187">
    <property type="entry name" value="MFSD1"/>
</dbReference>
<comment type="subunit">
    <text evidence="25">Homodimer. Interacts with lysosomal protein GLMP (via lumenal domain); the interaction starts while both proteins are still in the endoplasmic reticulum and is required for stabilization of MFSD1 in lysosomes but has no direct effect on its targeting to lysosomes or transporter activity.</text>
</comment>
<evidence type="ECO:0000256" key="23">
    <source>
        <dbReference type="ARBA" id="ARBA00045018"/>
    </source>
</evidence>
<comment type="catalytic activity">
    <reaction evidence="10">
        <text>L-histidyl-glycine(out) = L-histidyl-glycine(in)</text>
        <dbReference type="Rhea" id="RHEA:79395"/>
        <dbReference type="ChEBI" id="CHEBI:229957"/>
    </reaction>
</comment>
<evidence type="ECO:0000256" key="19">
    <source>
        <dbReference type="ARBA" id="ARBA00044912"/>
    </source>
</evidence>
<dbReference type="SUPFAM" id="SSF103473">
    <property type="entry name" value="MFS general substrate transporter"/>
    <property type="match status" value="1"/>
</dbReference>
<comment type="catalytic activity">
    <reaction evidence="20">
        <text>L-alanyl-L-lysine(out) = L-alanyl-L-lysine(in)</text>
        <dbReference type="Rhea" id="RHEA:79415"/>
        <dbReference type="ChEBI" id="CHEBI:192470"/>
    </reaction>
</comment>
<keyword evidence="6 26" id="KW-1133">Transmembrane helix</keyword>
<keyword evidence="4" id="KW-0813">Transport</keyword>
<evidence type="ECO:0000256" key="13">
    <source>
        <dbReference type="ARBA" id="ARBA00044891"/>
    </source>
</evidence>
<name>A0ABP7Y084_9ACTN</name>
<gene>
    <name evidence="28" type="ORF">GCM10022215_39730</name>
</gene>
<evidence type="ECO:0000256" key="16">
    <source>
        <dbReference type="ARBA" id="ARBA00044899"/>
    </source>
</evidence>
<evidence type="ECO:0000256" key="18">
    <source>
        <dbReference type="ARBA" id="ARBA00044903"/>
    </source>
</evidence>
<feature type="domain" description="Major facilitator superfamily (MFS) profile" evidence="27">
    <location>
        <begin position="13"/>
        <end position="424"/>
    </location>
</feature>
<feature type="transmembrane region" description="Helical" evidence="26">
    <location>
        <begin position="83"/>
        <end position="103"/>
    </location>
</feature>
<dbReference type="PANTHER" id="PTHR23512:SF3">
    <property type="entry name" value="MAJOR FACILITATOR SUPERFAMILY DOMAIN-CONTAINING PROTEIN 1"/>
    <property type="match status" value="1"/>
</dbReference>
<evidence type="ECO:0000259" key="27">
    <source>
        <dbReference type="PROSITE" id="PS50850"/>
    </source>
</evidence>
<dbReference type="PROSITE" id="PS50850">
    <property type="entry name" value="MFS"/>
    <property type="match status" value="1"/>
</dbReference>
<dbReference type="InterPro" id="IPR011701">
    <property type="entry name" value="MFS"/>
</dbReference>
<comment type="catalytic activity">
    <reaction evidence="16">
        <text>L-arginyl-L-alpha-amino acid(out) = L-arginyl-L-alpha-amino acid(in)</text>
        <dbReference type="Rhea" id="RHEA:79371"/>
        <dbReference type="ChEBI" id="CHEBI:84315"/>
    </reaction>
</comment>
<reference evidence="29" key="1">
    <citation type="journal article" date="2019" name="Int. J. Syst. Evol. Microbiol.">
        <title>The Global Catalogue of Microorganisms (GCM) 10K type strain sequencing project: providing services to taxonomists for standard genome sequencing and annotation.</title>
        <authorList>
            <consortium name="The Broad Institute Genomics Platform"/>
            <consortium name="The Broad Institute Genome Sequencing Center for Infectious Disease"/>
            <person name="Wu L."/>
            <person name="Ma J."/>
        </authorList>
    </citation>
    <scope>NUCLEOTIDE SEQUENCE [LARGE SCALE GENOMIC DNA]</scope>
    <source>
        <strain evidence="29">JCM 16703</strain>
    </source>
</reference>
<feature type="transmembrane region" description="Helical" evidence="26">
    <location>
        <begin position="54"/>
        <end position="76"/>
    </location>
</feature>
<dbReference type="InterPro" id="IPR020846">
    <property type="entry name" value="MFS_dom"/>
</dbReference>
<comment type="similarity">
    <text evidence="3">Belongs to the major facilitator superfamily.</text>
</comment>
<feature type="transmembrane region" description="Helical" evidence="26">
    <location>
        <begin position="226"/>
        <end position="249"/>
    </location>
</feature>
<dbReference type="InterPro" id="IPR036259">
    <property type="entry name" value="MFS_trans_sf"/>
</dbReference>
<evidence type="ECO:0000256" key="24">
    <source>
        <dbReference type="ARBA" id="ARBA00045709"/>
    </source>
</evidence>
<evidence type="ECO:0000256" key="3">
    <source>
        <dbReference type="ARBA" id="ARBA00008335"/>
    </source>
</evidence>
<dbReference type="Pfam" id="PF07690">
    <property type="entry name" value="MFS_1"/>
    <property type="match status" value="1"/>
</dbReference>
<feature type="transmembrane region" description="Helical" evidence="26">
    <location>
        <begin position="292"/>
        <end position="311"/>
    </location>
</feature>
<feature type="transmembrane region" description="Helical" evidence="26">
    <location>
        <begin position="261"/>
        <end position="280"/>
    </location>
</feature>
<feature type="transmembrane region" description="Helical" evidence="26">
    <location>
        <begin position="391"/>
        <end position="411"/>
    </location>
</feature>
<evidence type="ECO:0000256" key="17">
    <source>
        <dbReference type="ARBA" id="ARBA00044900"/>
    </source>
</evidence>
<comment type="function">
    <text evidence="24">Lysosomal dipeptide uniporter that selectively exports lysine, arginine or histidine-containing dipeptides with a net positive charge from the lysosome lumen into the cytosol. Could play a role in a specific type of protein O-glycosylation indirectly regulating macrophages migration and tissue invasion. Also essential for liver homeostasis.</text>
</comment>
<keyword evidence="29" id="KW-1185">Reference proteome</keyword>
<dbReference type="Gene3D" id="1.20.1250.20">
    <property type="entry name" value="MFS general substrate transporter like domains"/>
    <property type="match status" value="2"/>
</dbReference>
<protein>
    <recommendedName>
        <fullName evidence="22">Lysosomal dipeptide transporter MFSD1</fullName>
    </recommendedName>
    <alternativeName>
        <fullName evidence="23">Major facilitator superfamily domain-containing protein 1</fullName>
    </alternativeName>
</protein>
<keyword evidence="8" id="KW-0458">Lysosome</keyword>
<comment type="catalytic activity">
    <reaction evidence="18">
        <text>L-arginyl-glycine(out) = L-arginyl-glycine(in)</text>
        <dbReference type="Rhea" id="RHEA:79391"/>
        <dbReference type="ChEBI" id="CHEBI:229955"/>
    </reaction>
</comment>
<feature type="transmembrane region" description="Helical" evidence="26">
    <location>
        <begin position="317"/>
        <end position="338"/>
    </location>
</feature>
<evidence type="ECO:0000256" key="12">
    <source>
        <dbReference type="ARBA" id="ARBA00044884"/>
    </source>
</evidence>
<evidence type="ECO:0000256" key="21">
    <source>
        <dbReference type="ARBA" id="ARBA00044924"/>
    </source>
</evidence>
<feature type="transmembrane region" description="Helical" evidence="26">
    <location>
        <begin position="350"/>
        <end position="376"/>
    </location>
</feature>
<organism evidence="28 29">
    <name type="scientific">Nocardioides fonticola</name>
    <dbReference type="NCBI Taxonomy" id="450363"/>
    <lineage>
        <taxon>Bacteria</taxon>
        <taxon>Bacillati</taxon>
        <taxon>Actinomycetota</taxon>
        <taxon>Actinomycetes</taxon>
        <taxon>Propionibacteriales</taxon>
        <taxon>Nocardioidaceae</taxon>
        <taxon>Nocardioides</taxon>
    </lineage>
</organism>
<proteinExistence type="inferred from homology"/>
<sequence>MSASTAPDPVVTRASWTAWGLALSLYTLAVFHRSALAVAGLAAVDRFDISASQLATFTMLQLAVYAGMQIPVGLAVDRFGPRSVALTGAVVLAIGEGTFALATSYPAALAARFLVGLGDAMTFICVIRLLASWFPRRRIPLLTQFTGTTGQLGSIAAAVPMTWALGSVGWTRAYLSTAILSGVVALISFALLHDGPAGRTLRGPAFSLDAVRASLRSSWGHPGTRLAFWVHFSTPFSSGVLALLWGYPFFVKGEGRSSHEAGLLLTVMVVTVVLAGPLLGTLISRFPWHRSTMVLGIVGAMALMWGVVLAWPGQAPLGVLVLLVIVAAVGGPASVVGFDIARTSNPGSRLASATGIVNVAGFVATLVLVVVIGVVLDALTPGSGNDYTPSAFRWAMATQYVLWALGVVQILRYRVAARAVTDRDALTAGVPVAE</sequence>
<evidence type="ECO:0000256" key="25">
    <source>
        <dbReference type="ARBA" id="ARBA00046376"/>
    </source>
</evidence>
<evidence type="ECO:0000256" key="6">
    <source>
        <dbReference type="ARBA" id="ARBA00022989"/>
    </source>
</evidence>
<feature type="transmembrane region" description="Helical" evidence="26">
    <location>
        <begin position="109"/>
        <end position="130"/>
    </location>
</feature>
<evidence type="ECO:0000256" key="14">
    <source>
        <dbReference type="ARBA" id="ARBA00044893"/>
    </source>
</evidence>
<evidence type="ECO:0000256" key="10">
    <source>
        <dbReference type="ARBA" id="ARBA00044878"/>
    </source>
</evidence>
<comment type="catalytic activity">
    <reaction evidence="9">
        <text>L-lysyl-L-alanine(out) = L-lysyl-L-alanine(in)</text>
        <dbReference type="Rhea" id="RHEA:79399"/>
        <dbReference type="ChEBI" id="CHEBI:229954"/>
    </reaction>
</comment>
<dbReference type="Proteomes" id="UP001501495">
    <property type="component" value="Unassembled WGS sequence"/>
</dbReference>
<evidence type="ECO:0000256" key="26">
    <source>
        <dbReference type="SAM" id="Phobius"/>
    </source>
</evidence>
<evidence type="ECO:0000256" key="7">
    <source>
        <dbReference type="ARBA" id="ARBA00023136"/>
    </source>
</evidence>
<dbReference type="EMBL" id="BAAAZH010000032">
    <property type="protein sequence ID" value="GAA4128344.1"/>
    <property type="molecule type" value="Genomic_DNA"/>
</dbReference>
<comment type="catalytic activity">
    <reaction evidence="14">
        <text>L-alpha-aminoacyl-L-lysine(out) = L-alpha-aminoacyl-L-lysine(in)</text>
        <dbReference type="Rhea" id="RHEA:79383"/>
        <dbReference type="ChEBI" id="CHEBI:229966"/>
    </reaction>
</comment>
<comment type="catalytic activity">
    <reaction evidence="15">
        <text>L-aspartyl-L-lysine(out) = L-aspartyl-L-lysine(in)</text>
        <dbReference type="Rhea" id="RHEA:79411"/>
        <dbReference type="ChEBI" id="CHEBI:229953"/>
    </reaction>
</comment>
<keyword evidence="5 26" id="KW-0812">Transmembrane</keyword>
<evidence type="ECO:0000256" key="5">
    <source>
        <dbReference type="ARBA" id="ARBA00022692"/>
    </source>
</evidence>
<comment type="catalytic activity">
    <reaction evidence="12">
        <text>L-alpha-aminoacyl-L-histidine(out) = L-alpha-aminoacyl-L-histidine(in)</text>
        <dbReference type="Rhea" id="RHEA:79375"/>
        <dbReference type="ChEBI" id="CHEBI:229967"/>
    </reaction>
</comment>
<dbReference type="CDD" id="cd06174">
    <property type="entry name" value="MFS"/>
    <property type="match status" value="1"/>
</dbReference>
<comment type="caution">
    <text evidence="28">The sequence shown here is derived from an EMBL/GenBank/DDBJ whole genome shotgun (WGS) entry which is preliminary data.</text>
</comment>
<evidence type="ECO:0000313" key="29">
    <source>
        <dbReference type="Proteomes" id="UP001501495"/>
    </source>
</evidence>
<dbReference type="RefSeq" id="WP_344735252.1">
    <property type="nucleotide sequence ID" value="NZ_BAAAZH010000032.1"/>
</dbReference>
<comment type="catalytic activity">
    <reaction evidence="21">
        <text>L-lysyl-glycine(out) = L-lysyl-glycine(in)</text>
        <dbReference type="Rhea" id="RHEA:79407"/>
        <dbReference type="ChEBI" id="CHEBI:191202"/>
    </reaction>
</comment>
<keyword evidence="7 26" id="KW-0472">Membrane</keyword>
<feature type="transmembrane region" description="Helical" evidence="26">
    <location>
        <begin position="142"/>
        <end position="161"/>
    </location>
</feature>
<feature type="transmembrane region" description="Helical" evidence="26">
    <location>
        <begin position="21"/>
        <end position="42"/>
    </location>
</feature>
<comment type="subcellular location">
    <subcellularLocation>
        <location evidence="2">Cell membrane</location>
        <topology evidence="2">Multi-pass membrane protein</topology>
    </subcellularLocation>
    <subcellularLocation>
        <location evidence="1">Lysosome membrane</location>
        <topology evidence="1">Multi-pass membrane protein</topology>
    </subcellularLocation>
</comment>
<evidence type="ECO:0000256" key="11">
    <source>
        <dbReference type="ARBA" id="ARBA00044881"/>
    </source>
</evidence>
<comment type="catalytic activity">
    <reaction evidence="11">
        <text>L-alpha-aminoacyl-L-arginine(out) = L-alpha-aminoacyl-L-arginine(in)</text>
        <dbReference type="Rhea" id="RHEA:79367"/>
        <dbReference type="ChEBI" id="CHEBI:229968"/>
    </reaction>
</comment>
<comment type="catalytic activity">
    <reaction evidence="13">
        <text>L-lysyl-L-alpha-amino acid(out) = L-lysyl-L-alpha-amino acid(in)</text>
        <dbReference type="Rhea" id="RHEA:79387"/>
        <dbReference type="ChEBI" id="CHEBI:229965"/>
    </reaction>
</comment>
<accession>A0ABP7Y084</accession>
<evidence type="ECO:0000313" key="28">
    <source>
        <dbReference type="EMBL" id="GAA4128344.1"/>
    </source>
</evidence>
<evidence type="ECO:0000256" key="22">
    <source>
        <dbReference type="ARBA" id="ARBA00044985"/>
    </source>
</evidence>
<evidence type="ECO:0000256" key="2">
    <source>
        <dbReference type="ARBA" id="ARBA00004651"/>
    </source>
</evidence>
<dbReference type="PANTHER" id="PTHR23512">
    <property type="entry name" value="MAJOR FACILITATOR SUPERFAMILY DOMAIN-CONTAINING PROTEIN 1"/>
    <property type="match status" value="1"/>
</dbReference>
<evidence type="ECO:0000256" key="15">
    <source>
        <dbReference type="ARBA" id="ARBA00044898"/>
    </source>
</evidence>
<evidence type="ECO:0000256" key="8">
    <source>
        <dbReference type="ARBA" id="ARBA00023228"/>
    </source>
</evidence>
<feature type="transmembrane region" description="Helical" evidence="26">
    <location>
        <begin position="173"/>
        <end position="192"/>
    </location>
</feature>